<evidence type="ECO:0000313" key="2">
    <source>
        <dbReference type="Proteomes" id="UP000614996"/>
    </source>
</evidence>
<organism evidence="1 2">
    <name type="scientific">Actinocatenispora comari</name>
    <dbReference type="NCBI Taxonomy" id="2807577"/>
    <lineage>
        <taxon>Bacteria</taxon>
        <taxon>Bacillati</taxon>
        <taxon>Actinomycetota</taxon>
        <taxon>Actinomycetes</taxon>
        <taxon>Micromonosporales</taxon>
        <taxon>Micromonosporaceae</taxon>
        <taxon>Actinocatenispora</taxon>
    </lineage>
</organism>
<protein>
    <submittedName>
        <fullName evidence="1">Uncharacterized protein</fullName>
    </submittedName>
</protein>
<accession>A0A8J4AAS7</accession>
<dbReference type="Proteomes" id="UP000614996">
    <property type="component" value="Unassembled WGS sequence"/>
</dbReference>
<comment type="caution">
    <text evidence="1">The sequence shown here is derived from an EMBL/GenBank/DDBJ whole genome shotgun (WGS) entry which is preliminary data.</text>
</comment>
<proteinExistence type="predicted"/>
<name>A0A8J4AAS7_9ACTN</name>
<dbReference type="EMBL" id="BOPO01000006">
    <property type="protein sequence ID" value="GIL25353.1"/>
    <property type="molecule type" value="Genomic_DNA"/>
</dbReference>
<gene>
    <name evidence="1" type="ORF">NUM_06080</name>
</gene>
<reference evidence="2" key="1">
    <citation type="journal article" date="2021" name="Int. J. Syst. Evol. Microbiol.">
        <title>Actinocatenispora comari sp. nov., an endophytic actinomycete isolated from aerial parts of Comarum salesowianum.</title>
        <authorList>
            <person name="Oyunbileg N."/>
            <person name="Iizaka Y."/>
            <person name="Hamada M."/>
            <person name="Davaapurev B.O."/>
            <person name="Fukumoto A."/>
            <person name="Tsetseg B."/>
            <person name="Kato F."/>
            <person name="Tamura T."/>
            <person name="Batkhuu J."/>
            <person name="Anzai Y."/>
        </authorList>
    </citation>
    <scope>NUCLEOTIDE SEQUENCE [LARGE SCALE GENOMIC DNA]</scope>
    <source>
        <strain evidence="2">NUM-2625</strain>
    </source>
</reference>
<dbReference type="AlphaFoldDB" id="A0A8J4AAS7"/>
<evidence type="ECO:0000313" key="1">
    <source>
        <dbReference type="EMBL" id="GIL25353.1"/>
    </source>
</evidence>
<sequence length="39" mass="4361">MRVPRPLECAVFGAGAVFFAVQLLRRRSGTAAPDWRTTR</sequence>
<keyword evidence="2" id="KW-1185">Reference proteome</keyword>